<organism evidence="2 3">
    <name type="scientific">Aspergillus homomorphus (strain CBS 101889)</name>
    <dbReference type="NCBI Taxonomy" id="1450537"/>
    <lineage>
        <taxon>Eukaryota</taxon>
        <taxon>Fungi</taxon>
        <taxon>Dikarya</taxon>
        <taxon>Ascomycota</taxon>
        <taxon>Pezizomycotina</taxon>
        <taxon>Eurotiomycetes</taxon>
        <taxon>Eurotiomycetidae</taxon>
        <taxon>Eurotiales</taxon>
        <taxon>Aspergillaceae</taxon>
        <taxon>Aspergillus</taxon>
        <taxon>Aspergillus subgen. Circumdati</taxon>
    </lineage>
</organism>
<keyword evidence="1" id="KW-0812">Transmembrane</keyword>
<sequence length="208" mass="23461">MKTHLSAFSTASATLRWFRICFVVFPLHCFSFFSSIHYEWFSMGWCGCSPASNHRLGHVVLCECTVYFPPIFQLFPVPVGTRSSKEFAWKAFCRCIMPGLHVPCSIFPDSPQQHHEEGGGCCLGSVCITVTAVFQLFMSSPQSTLYVEPGCPLGHARSDWGGQRCFHTRPRPYKVISRCFCHSLLVCLPGLLLRLCFLVFHHSLCLTL</sequence>
<dbReference type="Proteomes" id="UP000248961">
    <property type="component" value="Unassembled WGS sequence"/>
</dbReference>
<feature type="transmembrane region" description="Helical" evidence="1">
    <location>
        <begin position="179"/>
        <end position="200"/>
    </location>
</feature>
<dbReference type="RefSeq" id="XP_025550774.1">
    <property type="nucleotide sequence ID" value="XM_025701132.1"/>
</dbReference>
<proteinExistence type="predicted"/>
<evidence type="ECO:0000313" key="3">
    <source>
        <dbReference type="Proteomes" id="UP000248961"/>
    </source>
</evidence>
<dbReference type="AlphaFoldDB" id="A0A395HUZ2"/>
<dbReference type="EMBL" id="KZ824287">
    <property type="protein sequence ID" value="RAL11620.1"/>
    <property type="molecule type" value="Genomic_DNA"/>
</dbReference>
<gene>
    <name evidence="2" type="ORF">BO97DRAFT_91371</name>
</gene>
<evidence type="ECO:0000313" key="2">
    <source>
        <dbReference type="EMBL" id="RAL11620.1"/>
    </source>
</evidence>
<dbReference type="GeneID" id="37205421"/>
<accession>A0A395HUZ2</accession>
<keyword evidence="1" id="KW-1133">Transmembrane helix</keyword>
<protein>
    <submittedName>
        <fullName evidence="2">Uncharacterized protein</fullName>
    </submittedName>
</protein>
<dbReference type="OrthoDB" id="10372054at2759"/>
<keyword evidence="3" id="KW-1185">Reference proteome</keyword>
<reference evidence="2 3" key="1">
    <citation type="submission" date="2018-02" db="EMBL/GenBank/DDBJ databases">
        <title>The genomes of Aspergillus section Nigri reveals drivers in fungal speciation.</title>
        <authorList>
            <consortium name="DOE Joint Genome Institute"/>
            <person name="Vesth T.C."/>
            <person name="Nybo J."/>
            <person name="Theobald S."/>
            <person name="Brandl J."/>
            <person name="Frisvad J.C."/>
            <person name="Nielsen K.F."/>
            <person name="Lyhne E.K."/>
            <person name="Kogle M.E."/>
            <person name="Kuo A."/>
            <person name="Riley R."/>
            <person name="Clum A."/>
            <person name="Nolan M."/>
            <person name="Lipzen A."/>
            <person name="Salamov A."/>
            <person name="Henrissat B."/>
            <person name="Wiebenga A."/>
            <person name="De vries R.P."/>
            <person name="Grigoriev I.V."/>
            <person name="Mortensen U.H."/>
            <person name="Andersen M.R."/>
            <person name="Baker S.E."/>
        </authorList>
    </citation>
    <scope>NUCLEOTIDE SEQUENCE [LARGE SCALE GENOMIC DNA]</scope>
    <source>
        <strain evidence="2 3">CBS 101889</strain>
    </source>
</reference>
<evidence type="ECO:0000256" key="1">
    <source>
        <dbReference type="SAM" id="Phobius"/>
    </source>
</evidence>
<feature type="transmembrane region" description="Helical" evidence="1">
    <location>
        <begin position="15"/>
        <end position="33"/>
    </location>
</feature>
<name>A0A395HUZ2_ASPHC</name>
<dbReference type="VEuPathDB" id="FungiDB:BO97DRAFT_91371"/>
<keyword evidence="1" id="KW-0472">Membrane</keyword>